<dbReference type="PANTHER" id="PTHR43861">
    <property type="entry name" value="TRANS-ACONITATE 2-METHYLTRANSFERASE-RELATED"/>
    <property type="match status" value="1"/>
</dbReference>
<proteinExistence type="predicted"/>
<evidence type="ECO:0000259" key="3">
    <source>
        <dbReference type="Pfam" id="PF13649"/>
    </source>
</evidence>
<dbReference type="RefSeq" id="WP_101460210.1">
    <property type="nucleotide sequence ID" value="NZ_CP025408.1"/>
</dbReference>
<dbReference type="OrthoDB" id="9804312at2"/>
<dbReference type="CDD" id="cd02440">
    <property type="entry name" value="AdoMet_MTases"/>
    <property type="match status" value="1"/>
</dbReference>
<dbReference type="EMBL" id="CP025408">
    <property type="protein sequence ID" value="AUH33541.1"/>
    <property type="molecule type" value="Genomic_DNA"/>
</dbReference>
<dbReference type="Pfam" id="PF13649">
    <property type="entry name" value="Methyltransf_25"/>
    <property type="match status" value="1"/>
</dbReference>
<keyword evidence="2 4" id="KW-0808">Transferase</keyword>
<reference evidence="4 5" key="1">
    <citation type="submission" date="2017-12" db="EMBL/GenBank/DDBJ databases">
        <authorList>
            <person name="Hurst M.R.H."/>
        </authorList>
    </citation>
    <scope>NUCLEOTIDE SEQUENCE [LARGE SCALE GENOMIC DNA]</scope>
    <source>
        <strain evidence="4 5">BM15</strain>
    </source>
</reference>
<evidence type="ECO:0000313" key="4">
    <source>
        <dbReference type="EMBL" id="AUH33541.1"/>
    </source>
</evidence>
<dbReference type="SUPFAM" id="SSF53335">
    <property type="entry name" value="S-adenosyl-L-methionine-dependent methyltransferases"/>
    <property type="match status" value="1"/>
</dbReference>
<dbReference type="Gene3D" id="3.40.50.150">
    <property type="entry name" value="Vaccinia Virus protein VP39"/>
    <property type="match status" value="1"/>
</dbReference>
<feature type="domain" description="Methyltransferase" evidence="3">
    <location>
        <begin position="45"/>
        <end position="133"/>
    </location>
</feature>
<dbReference type="Proteomes" id="UP000233742">
    <property type="component" value="Chromosome"/>
</dbReference>
<accession>A0A2K9F331</accession>
<dbReference type="GO" id="GO:0008168">
    <property type="term" value="F:methyltransferase activity"/>
    <property type="evidence" value="ECO:0007669"/>
    <property type="project" value="UniProtKB-KW"/>
</dbReference>
<sequence>MPVERDRQTLRFYDQNAPEYVAGGLQGPSRHLIGFVARLAEGARVLELGCGGGRDAIEMIAAGLQVTLVDASPAMAKQAEARTGLPVRVMGFDEIDARSAYDGIFANASLLHVPREALSGILTRIHTALRPGGWHFASYKAGLAEGRDEFGRFFNYPDVDWLRATYGAAGLRVDTVQEYPGGSYRGVLQPWIGITVQR</sequence>
<dbReference type="InterPro" id="IPR029063">
    <property type="entry name" value="SAM-dependent_MTases_sf"/>
</dbReference>
<evidence type="ECO:0000256" key="1">
    <source>
        <dbReference type="ARBA" id="ARBA00022603"/>
    </source>
</evidence>
<dbReference type="InterPro" id="IPR041698">
    <property type="entry name" value="Methyltransf_25"/>
</dbReference>
<dbReference type="PANTHER" id="PTHR43861:SF1">
    <property type="entry name" value="TRANS-ACONITATE 2-METHYLTRANSFERASE"/>
    <property type="match status" value="1"/>
</dbReference>
<evidence type="ECO:0000256" key="2">
    <source>
        <dbReference type="ARBA" id="ARBA00022679"/>
    </source>
</evidence>
<name>A0A2K9F331_9RHOB</name>
<organism evidence="4 5">
    <name type="scientific">Paracoccus tegillarcae</name>
    <dbReference type="NCBI Taxonomy" id="1529068"/>
    <lineage>
        <taxon>Bacteria</taxon>
        <taxon>Pseudomonadati</taxon>
        <taxon>Pseudomonadota</taxon>
        <taxon>Alphaproteobacteria</taxon>
        <taxon>Rhodobacterales</taxon>
        <taxon>Paracoccaceae</taxon>
        <taxon>Paracoccus</taxon>
    </lineage>
</organism>
<keyword evidence="5" id="KW-1185">Reference proteome</keyword>
<dbReference type="AlphaFoldDB" id="A0A2K9F331"/>
<keyword evidence="1 4" id="KW-0489">Methyltransferase</keyword>
<gene>
    <name evidence="4" type="ORF">CUV01_09215</name>
</gene>
<evidence type="ECO:0000313" key="5">
    <source>
        <dbReference type="Proteomes" id="UP000233742"/>
    </source>
</evidence>
<dbReference type="KEGG" id="paro:CUV01_09215"/>
<dbReference type="GO" id="GO:0032259">
    <property type="term" value="P:methylation"/>
    <property type="evidence" value="ECO:0007669"/>
    <property type="project" value="UniProtKB-KW"/>
</dbReference>
<protein>
    <submittedName>
        <fullName evidence="4">SAM-dependent methyltransferase</fullName>
    </submittedName>
</protein>